<evidence type="ECO:0000256" key="3">
    <source>
        <dbReference type="ARBA" id="ARBA00022827"/>
    </source>
</evidence>
<evidence type="ECO:0000256" key="2">
    <source>
        <dbReference type="ARBA" id="ARBA00022630"/>
    </source>
</evidence>
<dbReference type="PRINTS" id="PR00368">
    <property type="entry name" value="FADPNR"/>
</dbReference>
<dbReference type="GeneID" id="90072829"/>
<dbReference type="Proteomes" id="UP001360560">
    <property type="component" value="Unassembled WGS sequence"/>
</dbReference>
<dbReference type="RefSeq" id="XP_064851850.1">
    <property type="nucleotide sequence ID" value="XM_064995778.1"/>
</dbReference>
<dbReference type="Gene3D" id="3.50.50.100">
    <property type="match status" value="1"/>
</dbReference>
<dbReference type="PANTHER" id="PTHR43735">
    <property type="entry name" value="APOPTOSIS-INDUCING FACTOR 1"/>
    <property type="match status" value="1"/>
</dbReference>
<protein>
    <recommendedName>
        <fullName evidence="5">FAD/NAD(P)-binding domain-containing protein</fullName>
    </recommendedName>
</protein>
<dbReference type="GO" id="GO:0050660">
    <property type="term" value="F:flavin adenine dinucleotide binding"/>
    <property type="evidence" value="ECO:0007669"/>
    <property type="project" value="TreeGrafter"/>
</dbReference>
<dbReference type="InterPro" id="IPR036188">
    <property type="entry name" value="FAD/NAD-bd_sf"/>
</dbReference>
<dbReference type="SUPFAM" id="SSF51905">
    <property type="entry name" value="FAD/NAD(P)-binding domain"/>
    <property type="match status" value="2"/>
</dbReference>
<dbReference type="GO" id="GO:0004174">
    <property type="term" value="F:electron-transferring-flavoprotein dehydrogenase activity"/>
    <property type="evidence" value="ECO:0007669"/>
    <property type="project" value="TreeGrafter"/>
</dbReference>
<dbReference type="GO" id="GO:0005737">
    <property type="term" value="C:cytoplasm"/>
    <property type="evidence" value="ECO:0007669"/>
    <property type="project" value="TreeGrafter"/>
</dbReference>
<accession>A0AAV5QKG0</accession>
<evidence type="ECO:0000313" key="6">
    <source>
        <dbReference type="EMBL" id="GMM34850.1"/>
    </source>
</evidence>
<dbReference type="AlphaFoldDB" id="A0AAV5QKG0"/>
<name>A0AAV5QKG0_9ASCO</name>
<sequence>MGRSVSANPKITIIGSGTFGNYAANILVKSYPHYHITLIAVNDYAYNLMATHRLITGGFKPKDITRPLSEIISSKVNIVLVKEVVEFNEKNTRLITSNDAEETIDHDILILATGSKWANPIAAQNFGSSVDSMTEYLHNEIEKFKDAKKILIAGLGFVGVELAGELGYAFKAQLASGEKEIVCVHSFENVIDNRYSESIRNSIKQYLKNMNIKMVFKEKAVYDPETNPRQVKLTHSTIEDIDLFYSCTGPIANLPSNTLTGLEVDKKGYIKVKKTLQTLKYPNIFAFGDINNVPGKRFVYREEHGEVLRKNVELVVVGASHGFKEYVTKPRPVGVSIGPELGVGQAPLGKLGTVKVPEFLIVKKKSKHLFTDKLDEVLGKV</sequence>
<comment type="caution">
    <text evidence="6">The sequence shown here is derived from an EMBL/GenBank/DDBJ whole genome shotgun (WGS) entry which is preliminary data.</text>
</comment>
<organism evidence="6 7">
    <name type="scientific">Saccharomycopsis crataegensis</name>
    <dbReference type="NCBI Taxonomy" id="43959"/>
    <lineage>
        <taxon>Eukaryota</taxon>
        <taxon>Fungi</taxon>
        <taxon>Dikarya</taxon>
        <taxon>Ascomycota</taxon>
        <taxon>Saccharomycotina</taxon>
        <taxon>Saccharomycetes</taxon>
        <taxon>Saccharomycopsidaceae</taxon>
        <taxon>Saccharomycopsis</taxon>
    </lineage>
</organism>
<keyword evidence="2" id="KW-0285">Flavoprotein</keyword>
<feature type="domain" description="FAD/NAD(P)-binding" evidence="5">
    <location>
        <begin position="10"/>
        <end position="300"/>
    </location>
</feature>
<evidence type="ECO:0000313" key="7">
    <source>
        <dbReference type="Proteomes" id="UP001360560"/>
    </source>
</evidence>
<gene>
    <name evidence="6" type="ORF">DASC09_021750</name>
</gene>
<evidence type="ECO:0000256" key="4">
    <source>
        <dbReference type="ARBA" id="ARBA00023002"/>
    </source>
</evidence>
<evidence type="ECO:0000256" key="1">
    <source>
        <dbReference type="ARBA" id="ARBA00006442"/>
    </source>
</evidence>
<dbReference type="PANTHER" id="PTHR43735:SF3">
    <property type="entry name" value="FERROPTOSIS SUPPRESSOR PROTEIN 1"/>
    <property type="match status" value="1"/>
</dbReference>
<proteinExistence type="inferred from homology"/>
<comment type="similarity">
    <text evidence="1">Belongs to the FAD-dependent oxidoreductase family.</text>
</comment>
<keyword evidence="4" id="KW-0560">Oxidoreductase</keyword>
<keyword evidence="7" id="KW-1185">Reference proteome</keyword>
<dbReference type="Pfam" id="PF07992">
    <property type="entry name" value="Pyr_redox_2"/>
    <property type="match status" value="1"/>
</dbReference>
<reference evidence="6 7" key="1">
    <citation type="journal article" date="2023" name="Elife">
        <title>Identification of key yeast species and microbe-microbe interactions impacting larval growth of Drosophila in the wild.</title>
        <authorList>
            <person name="Mure A."/>
            <person name="Sugiura Y."/>
            <person name="Maeda R."/>
            <person name="Honda K."/>
            <person name="Sakurai N."/>
            <person name="Takahashi Y."/>
            <person name="Watada M."/>
            <person name="Katoh T."/>
            <person name="Gotoh A."/>
            <person name="Gotoh Y."/>
            <person name="Taniguchi I."/>
            <person name="Nakamura K."/>
            <person name="Hayashi T."/>
            <person name="Katayama T."/>
            <person name="Uemura T."/>
            <person name="Hattori Y."/>
        </authorList>
    </citation>
    <scope>NUCLEOTIDE SEQUENCE [LARGE SCALE GENOMIC DNA]</scope>
    <source>
        <strain evidence="6 7">SC-9</strain>
    </source>
</reference>
<keyword evidence="3" id="KW-0274">FAD</keyword>
<evidence type="ECO:0000259" key="5">
    <source>
        <dbReference type="Pfam" id="PF07992"/>
    </source>
</evidence>
<dbReference type="EMBL" id="BTFZ01000004">
    <property type="protein sequence ID" value="GMM34850.1"/>
    <property type="molecule type" value="Genomic_DNA"/>
</dbReference>
<dbReference type="InterPro" id="IPR023753">
    <property type="entry name" value="FAD/NAD-binding_dom"/>
</dbReference>